<feature type="region of interest" description="Disordered" evidence="2">
    <location>
        <begin position="292"/>
        <end position="330"/>
    </location>
</feature>
<dbReference type="InterPro" id="IPR041628">
    <property type="entry name" value="ChlI/MoxR_AAA_lid"/>
</dbReference>
<feature type="region of interest" description="Disordered" evidence="2">
    <location>
        <begin position="242"/>
        <end position="269"/>
    </location>
</feature>
<dbReference type="InterPro" id="IPR036465">
    <property type="entry name" value="vWFA_dom_sf"/>
</dbReference>
<evidence type="ECO:0000313" key="4">
    <source>
        <dbReference type="EMBL" id="MDU9006672.1"/>
    </source>
</evidence>
<dbReference type="SMART" id="SM00327">
    <property type="entry name" value="VWA"/>
    <property type="match status" value="1"/>
</dbReference>
<dbReference type="Gene3D" id="1.10.8.80">
    <property type="entry name" value="Magnesium chelatase subunit I, C-Terminal domain"/>
    <property type="match status" value="1"/>
</dbReference>
<evidence type="ECO:0000256" key="1">
    <source>
        <dbReference type="ARBA" id="ARBA00005799"/>
    </source>
</evidence>
<dbReference type="PROSITE" id="PS50234">
    <property type="entry name" value="VWFA"/>
    <property type="match status" value="1"/>
</dbReference>
<dbReference type="PANTHER" id="PTHR43473">
    <property type="entry name" value="MAGNESIUM-CHELATASE SUBUNIT CHLD, CHLOROPLASTIC"/>
    <property type="match status" value="1"/>
</dbReference>
<dbReference type="NCBIfam" id="NF009943">
    <property type="entry name" value="PRK13406.1"/>
    <property type="match status" value="1"/>
</dbReference>
<sequence>MNVAAPSADRAARALAALAVDPDGLKGLTLRARVGPVRAAFEALLPKLPGPLRRISPSVSDAQLFGGLNVAATLAEGRPVIDAGLDAERATLVIPMAERIAPGLAARLGQILDRARGHALILLDEGASADEAAPEKLLDRLAFHIDLDDLSLHDALFRLPAPADIDSARHRLADVAVHPDTLMTLTLLAARFGIDSMRAPTLALRTARALAALDSSDTIEDSHIREASELVFPSRALIVPETEEEPAAPENPDPTKGASDTDSTSSPSIPDEMLVEAVAALLPPDLLEKLRNRKAARGRTGGGAGARRTGNRRGRPLASRPGTPDGRNRIDPIATLRAAAPWQRLRRQQPDDGRPVIIHPSDIRIRRFEDRSDRLLIFLVDASGSAAVARLSEAKGAVELLLAQAYAKRDQVALIAFRGETADLLLPPTRSLVQGKRRLSALPGGGGTPLAAGLQAAASLALTARGRGLSPMLTLLTDGRANVGLNGAAGRAIALAEASSVAKQICHEGITSVLIDTAMRPGAQAAALAGDLDANYIALPRADAHGISAAVDSALER</sequence>
<dbReference type="Pfam" id="PF17863">
    <property type="entry name" value="AAA_lid_2"/>
    <property type="match status" value="1"/>
</dbReference>
<feature type="compositionally biased region" description="Low complexity" evidence="2">
    <location>
        <begin position="260"/>
        <end position="269"/>
    </location>
</feature>
<dbReference type="InterPro" id="IPR027417">
    <property type="entry name" value="P-loop_NTPase"/>
</dbReference>
<evidence type="ECO:0000256" key="2">
    <source>
        <dbReference type="SAM" id="MobiDB-lite"/>
    </source>
</evidence>
<evidence type="ECO:0000313" key="5">
    <source>
        <dbReference type="Proteomes" id="UP001255416"/>
    </source>
</evidence>
<dbReference type="EMBL" id="JASMWN010000027">
    <property type="protein sequence ID" value="MDU9006672.1"/>
    <property type="molecule type" value="Genomic_DNA"/>
</dbReference>
<comment type="caution">
    <text evidence="4">The sequence shown here is derived from an EMBL/GenBank/DDBJ whole genome shotgun (WGS) entry which is preliminary data.</text>
</comment>
<reference evidence="5" key="1">
    <citation type="submission" date="2023-05" db="EMBL/GenBank/DDBJ databases">
        <title>Sedimentitalea sp. nov. JM2-8.</title>
        <authorList>
            <person name="Huang J."/>
        </authorList>
    </citation>
    <scope>NUCLEOTIDE SEQUENCE [LARGE SCALE GENOMIC DNA]</scope>
    <source>
        <strain evidence="5">KHS03</strain>
    </source>
</reference>
<dbReference type="Gene3D" id="3.40.50.410">
    <property type="entry name" value="von Willebrand factor, type A domain"/>
    <property type="match status" value="1"/>
</dbReference>
<dbReference type="EC" id="6.6.1.1" evidence="4"/>
<dbReference type="PANTHER" id="PTHR43473:SF2">
    <property type="entry name" value="MAGNESIUM-CHELATASE SUBUNIT CHLD, CHLOROPLASTIC"/>
    <property type="match status" value="1"/>
</dbReference>
<proteinExistence type="inferred from homology"/>
<dbReference type="Proteomes" id="UP001255416">
    <property type="component" value="Unassembled WGS sequence"/>
</dbReference>
<gene>
    <name evidence="4" type="ORF">QO231_22800</name>
</gene>
<dbReference type="InterPro" id="IPR002035">
    <property type="entry name" value="VWF_A"/>
</dbReference>
<keyword evidence="4" id="KW-0436">Ligase</keyword>
<dbReference type="SUPFAM" id="SSF53300">
    <property type="entry name" value="vWA-like"/>
    <property type="match status" value="1"/>
</dbReference>
<dbReference type="CDD" id="cd01451">
    <property type="entry name" value="vWA_Magnesium_chelatase"/>
    <property type="match status" value="1"/>
</dbReference>
<organism evidence="4 5">
    <name type="scientific">Sedimentitalea todarodis</name>
    <dbReference type="NCBI Taxonomy" id="1631240"/>
    <lineage>
        <taxon>Bacteria</taxon>
        <taxon>Pseudomonadati</taxon>
        <taxon>Pseudomonadota</taxon>
        <taxon>Alphaproteobacteria</taxon>
        <taxon>Rhodobacterales</taxon>
        <taxon>Paracoccaceae</taxon>
        <taxon>Sedimentitalea</taxon>
    </lineage>
</organism>
<feature type="domain" description="VWFA" evidence="3">
    <location>
        <begin position="375"/>
        <end position="515"/>
    </location>
</feature>
<protein>
    <submittedName>
        <fullName evidence="4">Magnesium chelatase subunit D</fullName>
        <ecNumber evidence="4">6.6.1.1</ecNumber>
    </submittedName>
</protein>
<dbReference type="InterPro" id="IPR041702">
    <property type="entry name" value="BchD/ChlD_VWA"/>
</dbReference>
<dbReference type="GO" id="GO:0016851">
    <property type="term" value="F:magnesium chelatase activity"/>
    <property type="evidence" value="ECO:0007669"/>
    <property type="project" value="UniProtKB-EC"/>
</dbReference>
<name>A0ABU3VKF3_9RHOB</name>
<evidence type="ECO:0000259" key="3">
    <source>
        <dbReference type="PROSITE" id="PS50234"/>
    </source>
</evidence>
<accession>A0ABU3VKF3</accession>
<dbReference type="RefSeq" id="WP_316781923.1">
    <property type="nucleotide sequence ID" value="NZ_JASMWN010000027.1"/>
</dbReference>
<comment type="similarity">
    <text evidence="1">Belongs to the Mg-chelatase subunits D/I family.</text>
</comment>
<keyword evidence="5" id="KW-1185">Reference proteome</keyword>
<dbReference type="SUPFAM" id="SSF52540">
    <property type="entry name" value="P-loop containing nucleoside triphosphate hydrolases"/>
    <property type="match status" value="1"/>
</dbReference>
<dbReference type="Pfam" id="PF13519">
    <property type="entry name" value="VWA_2"/>
    <property type="match status" value="1"/>
</dbReference>